<evidence type="ECO:0000256" key="7">
    <source>
        <dbReference type="SAM" id="Phobius"/>
    </source>
</evidence>
<keyword evidence="5 7" id="KW-1133">Transmembrane helix</keyword>
<dbReference type="SMART" id="SM00382">
    <property type="entry name" value="AAA"/>
    <property type="match status" value="1"/>
</dbReference>
<sequence length="558" mass="58957">MKPVDPRLLRYARAARRHVAVTAVLGIVATALTIAQAFTLAYVVAGVTQGRLHLAATLPHLALIAALVGARAGVVWGRDRLSHRAATAVVAELRAAAHEAAIARGPRFVTAQAAQTTTLLTRGLEDLRPYFVSYLPQLVLAATLTPATVLTIWWLDYPSALIAIFTLPLIPIFMWLVGVVTRDFAAARIAVMNRLGGELLDLLAGLTTLRAFGRQDTPRARVRKLGTQYTHTTMSTLRVAFLSGAVLDFLATLSVALIAVGIGMRMVHGLLPLLPGLTVLLLAPEVYAPLRSVGQQFHASADGVAAAQAACDLIEASPAVPPVPAERRAHPTAADVRSGRLELRGVTVEARGRLAPANLSGWIEPGQITALAGPSGAGKTTTAQCLARLLTPTDGQLLLHTPTGVIDLADVEAADWHELVTWVAQRPLLTPGTLRQAVAPPGREVSDTELQTAAQRTGLAEVVANVGGWQAPVGHGGVGLSVGQRQRVALTRALLSDSPLVILDEPSAHLDHVSESYVLACLTELRAAGRTVVVIAHRPRLLRIADAVLTVTYTEVPA</sequence>
<accession>A0A1Q5PVI4</accession>
<dbReference type="FunCoup" id="A0A1Q5PVI4">
    <property type="interactions" value="22"/>
</dbReference>
<evidence type="ECO:0000256" key="4">
    <source>
        <dbReference type="ARBA" id="ARBA00022840"/>
    </source>
</evidence>
<dbReference type="PANTHER" id="PTHR24221:SF590">
    <property type="entry name" value="COMPONENT LINKED WITH THE ASSEMBLY OF CYTOCHROME' TRANSPORT TRANSMEMBRANE ATP-BINDING PROTEIN ABC TRANSPORTER CYDD-RELATED"/>
    <property type="match status" value="1"/>
</dbReference>
<dbReference type="GO" id="GO:0042883">
    <property type="term" value="P:cysteine transport"/>
    <property type="evidence" value="ECO:0007669"/>
    <property type="project" value="InterPro"/>
</dbReference>
<dbReference type="SUPFAM" id="SSF90123">
    <property type="entry name" value="ABC transporter transmembrane region"/>
    <property type="match status" value="1"/>
</dbReference>
<feature type="transmembrane region" description="Helical" evidence="7">
    <location>
        <begin position="57"/>
        <end position="76"/>
    </location>
</feature>
<evidence type="ECO:0000256" key="2">
    <source>
        <dbReference type="ARBA" id="ARBA00022692"/>
    </source>
</evidence>
<feature type="transmembrane region" description="Helical" evidence="7">
    <location>
        <begin position="131"/>
        <end position="154"/>
    </location>
</feature>
<evidence type="ECO:0000256" key="6">
    <source>
        <dbReference type="ARBA" id="ARBA00023136"/>
    </source>
</evidence>
<dbReference type="GO" id="GO:0005524">
    <property type="term" value="F:ATP binding"/>
    <property type="evidence" value="ECO:0007669"/>
    <property type="project" value="UniProtKB-KW"/>
</dbReference>
<dbReference type="PROSITE" id="PS50929">
    <property type="entry name" value="ABC_TM1F"/>
    <property type="match status" value="1"/>
</dbReference>
<dbReference type="CDD" id="cd03228">
    <property type="entry name" value="ABCC_MRP_Like"/>
    <property type="match status" value="1"/>
</dbReference>
<dbReference type="SUPFAM" id="SSF52540">
    <property type="entry name" value="P-loop containing nucleoside triphosphate hydrolases"/>
    <property type="match status" value="1"/>
</dbReference>
<dbReference type="GO" id="GO:0005886">
    <property type="term" value="C:plasma membrane"/>
    <property type="evidence" value="ECO:0007669"/>
    <property type="project" value="UniProtKB-SubCell"/>
</dbReference>
<dbReference type="Pfam" id="PF00664">
    <property type="entry name" value="ABC_membrane"/>
    <property type="match status" value="1"/>
</dbReference>
<dbReference type="OrthoDB" id="9806127at2"/>
<dbReference type="AlphaFoldDB" id="A0A1Q5PVI4"/>
<proteinExistence type="predicted"/>
<dbReference type="RefSeq" id="WP_073824432.1">
    <property type="nucleotide sequence ID" value="NZ_MQVS01000006.1"/>
</dbReference>
<dbReference type="InterPro" id="IPR027417">
    <property type="entry name" value="P-loop_NTPase"/>
</dbReference>
<dbReference type="PANTHER" id="PTHR24221">
    <property type="entry name" value="ATP-BINDING CASSETTE SUB-FAMILY B"/>
    <property type="match status" value="1"/>
</dbReference>
<dbReference type="GO" id="GO:0140359">
    <property type="term" value="F:ABC-type transporter activity"/>
    <property type="evidence" value="ECO:0007669"/>
    <property type="project" value="InterPro"/>
</dbReference>
<keyword evidence="4" id="KW-0067">ATP-binding</keyword>
<dbReference type="Gene3D" id="3.40.50.300">
    <property type="entry name" value="P-loop containing nucleotide triphosphate hydrolases"/>
    <property type="match status" value="1"/>
</dbReference>
<dbReference type="NCBIfam" id="TIGR02857">
    <property type="entry name" value="CydD"/>
    <property type="match status" value="1"/>
</dbReference>
<dbReference type="Proteomes" id="UP000185612">
    <property type="component" value="Unassembled WGS sequence"/>
</dbReference>
<dbReference type="InterPro" id="IPR036640">
    <property type="entry name" value="ABC1_TM_sf"/>
</dbReference>
<evidence type="ECO:0000313" key="10">
    <source>
        <dbReference type="EMBL" id="OKL51492.1"/>
    </source>
</evidence>
<feature type="domain" description="ABC transporter" evidence="8">
    <location>
        <begin position="341"/>
        <end position="558"/>
    </location>
</feature>
<evidence type="ECO:0000256" key="5">
    <source>
        <dbReference type="ARBA" id="ARBA00022989"/>
    </source>
</evidence>
<evidence type="ECO:0000313" key="11">
    <source>
        <dbReference type="Proteomes" id="UP000185612"/>
    </source>
</evidence>
<feature type="transmembrane region" description="Helical" evidence="7">
    <location>
        <begin position="239"/>
        <end position="264"/>
    </location>
</feature>
<dbReference type="InterPro" id="IPR003439">
    <property type="entry name" value="ABC_transporter-like_ATP-bd"/>
</dbReference>
<dbReference type="InParanoid" id="A0A1Q5PVI4"/>
<dbReference type="EMBL" id="MQVS01000006">
    <property type="protein sequence ID" value="OKL51492.1"/>
    <property type="molecule type" value="Genomic_DNA"/>
</dbReference>
<comment type="caution">
    <text evidence="10">The sequence shown here is derived from an EMBL/GenBank/DDBJ whole genome shotgun (WGS) entry which is preliminary data.</text>
</comment>
<dbReference type="InterPro" id="IPR011527">
    <property type="entry name" value="ABC1_TM_dom"/>
</dbReference>
<feature type="domain" description="ABC transmembrane type-1" evidence="9">
    <location>
        <begin position="20"/>
        <end position="302"/>
    </location>
</feature>
<keyword evidence="3" id="KW-0547">Nucleotide-binding</keyword>
<evidence type="ECO:0000256" key="1">
    <source>
        <dbReference type="ARBA" id="ARBA00004651"/>
    </source>
</evidence>
<dbReference type="Pfam" id="PF00005">
    <property type="entry name" value="ABC_tran"/>
    <property type="match status" value="1"/>
</dbReference>
<keyword evidence="11" id="KW-1185">Reference proteome</keyword>
<dbReference type="InterPro" id="IPR014216">
    <property type="entry name" value="ABC_transptr_CydD"/>
</dbReference>
<keyword evidence="6 7" id="KW-0472">Membrane</keyword>
<evidence type="ECO:0000256" key="3">
    <source>
        <dbReference type="ARBA" id="ARBA00022741"/>
    </source>
</evidence>
<evidence type="ECO:0000259" key="8">
    <source>
        <dbReference type="PROSITE" id="PS50893"/>
    </source>
</evidence>
<evidence type="ECO:0000259" key="9">
    <source>
        <dbReference type="PROSITE" id="PS50929"/>
    </source>
</evidence>
<dbReference type="InterPro" id="IPR039421">
    <property type="entry name" value="Type_1_exporter"/>
</dbReference>
<protein>
    <submittedName>
        <fullName evidence="10">Thiol reductant ABC exporter subunit CydD</fullName>
    </submittedName>
</protein>
<gene>
    <name evidence="10" type="ORF">BSZ40_06490</name>
</gene>
<keyword evidence="2 7" id="KW-0812">Transmembrane</keyword>
<dbReference type="PROSITE" id="PS50893">
    <property type="entry name" value="ABC_TRANSPORTER_2"/>
    <property type="match status" value="1"/>
</dbReference>
<reference evidence="11" key="1">
    <citation type="submission" date="2016-12" db="EMBL/GenBank/DDBJ databases">
        <authorList>
            <person name="Meng X."/>
        </authorList>
    </citation>
    <scope>NUCLEOTIDE SEQUENCE [LARGE SCALE GENOMIC DNA]</scope>
    <source>
        <strain evidence="11">DSM 20732</strain>
    </source>
</reference>
<name>A0A1Q5PVI4_9ACTO</name>
<organism evidence="10 11">
    <name type="scientific">Buchananella hordeovulneris</name>
    <dbReference type="NCBI Taxonomy" id="52770"/>
    <lineage>
        <taxon>Bacteria</taxon>
        <taxon>Bacillati</taxon>
        <taxon>Actinomycetota</taxon>
        <taxon>Actinomycetes</taxon>
        <taxon>Actinomycetales</taxon>
        <taxon>Actinomycetaceae</taxon>
        <taxon>Buchananella</taxon>
    </lineage>
</organism>
<dbReference type="GO" id="GO:0016887">
    <property type="term" value="F:ATP hydrolysis activity"/>
    <property type="evidence" value="ECO:0007669"/>
    <property type="project" value="InterPro"/>
</dbReference>
<dbReference type="InterPro" id="IPR003593">
    <property type="entry name" value="AAA+_ATPase"/>
</dbReference>
<dbReference type="Gene3D" id="1.20.1560.10">
    <property type="entry name" value="ABC transporter type 1, transmembrane domain"/>
    <property type="match status" value="1"/>
</dbReference>
<feature type="transmembrane region" description="Helical" evidence="7">
    <location>
        <begin position="160"/>
        <end position="180"/>
    </location>
</feature>
<comment type="subcellular location">
    <subcellularLocation>
        <location evidence="1">Cell membrane</location>
        <topology evidence="1">Multi-pass membrane protein</topology>
    </subcellularLocation>
</comment>
<dbReference type="CDD" id="cd18584">
    <property type="entry name" value="ABC_6TM_AarD_CydD"/>
    <property type="match status" value="1"/>
</dbReference>
<dbReference type="STRING" id="52770.BSZ40_06490"/>
<feature type="transmembrane region" description="Helical" evidence="7">
    <location>
        <begin position="21"/>
        <end position="45"/>
    </location>
</feature>